<sequence>MFLLVVWLQHSFSAAALRNSKKLLFFLSILLLSACSTTPDESSPASPENAAETTGINEEESTLEETALETEVESTENSTEPEAAAQTETEAETTPVTQAEPIEPVLGGSAGGIIPVTLSIPAIDVEGPVLPVGLEEDGAMEVPETGDDIGWFERGVKPGAQGNAVLAGHVDDLTGPAIFFDLEKLEAGDEITVTSADGESLTFVVTHKEAYPYQDAPIDEVFGATSSRRLNLITCTGEFDRDAGTHRERLVVFTELKQE</sequence>
<dbReference type="CDD" id="cd05829">
    <property type="entry name" value="Sortase_F"/>
    <property type="match status" value="1"/>
</dbReference>
<dbReference type="AlphaFoldDB" id="A0A2P6MI64"/>
<reference evidence="4 5" key="1">
    <citation type="submission" date="2018-03" db="EMBL/GenBank/DDBJ databases">
        <title>Bacillus urumqiensis sp. nov., a moderately haloalkaliphilic bacterium isolated from a salt lake.</title>
        <authorList>
            <person name="Zhao B."/>
            <person name="Liao Z."/>
        </authorList>
    </citation>
    <scope>NUCLEOTIDE SEQUENCE [LARGE SCALE GENOMIC DNA]</scope>
    <source>
        <strain evidence="4 5">BZ-SZ-XJ18</strain>
    </source>
</reference>
<name>A0A2P6MI64_ALKUR</name>
<dbReference type="InterPro" id="IPR005754">
    <property type="entry name" value="Sortase"/>
</dbReference>
<feature type="region of interest" description="Disordered" evidence="3">
    <location>
        <begin position="37"/>
        <end position="96"/>
    </location>
</feature>
<dbReference type="InterPro" id="IPR023365">
    <property type="entry name" value="Sortase_dom-sf"/>
</dbReference>
<proteinExistence type="predicted"/>
<evidence type="ECO:0000256" key="3">
    <source>
        <dbReference type="SAM" id="MobiDB-lite"/>
    </source>
</evidence>
<dbReference type="Gene3D" id="2.40.260.10">
    <property type="entry name" value="Sortase"/>
    <property type="match status" value="1"/>
</dbReference>
<feature type="compositionally biased region" description="Acidic residues" evidence="3">
    <location>
        <begin position="57"/>
        <end position="74"/>
    </location>
</feature>
<accession>A0A2P6MI64</accession>
<evidence type="ECO:0000256" key="2">
    <source>
        <dbReference type="PIRSR" id="PIRSR605754-1"/>
    </source>
</evidence>
<protein>
    <recommendedName>
        <fullName evidence="6">Class F sortase</fullName>
    </recommendedName>
</protein>
<evidence type="ECO:0000256" key="1">
    <source>
        <dbReference type="ARBA" id="ARBA00022801"/>
    </source>
</evidence>
<dbReference type="OrthoDB" id="525039at2"/>
<dbReference type="GO" id="GO:0016787">
    <property type="term" value="F:hydrolase activity"/>
    <property type="evidence" value="ECO:0007669"/>
    <property type="project" value="UniProtKB-KW"/>
</dbReference>
<dbReference type="EMBL" id="PVNS01000005">
    <property type="protein sequence ID" value="PRO65972.1"/>
    <property type="molecule type" value="Genomic_DNA"/>
</dbReference>
<keyword evidence="1" id="KW-0378">Hydrolase</keyword>
<feature type="active site" description="Acyl-thioester intermediate" evidence="2">
    <location>
        <position position="235"/>
    </location>
</feature>
<evidence type="ECO:0008006" key="6">
    <source>
        <dbReference type="Google" id="ProtNLM"/>
    </source>
</evidence>
<dbReference type="SUPFAM" id="SSF63817">
    <property type="entry name" value="Sortase"/>
    <property type="match status" value="1"/>
</dbReference>
<dbReference type="Pfam" id="PF04203">
    <property type="entry name" value="Sortase"/>
    <property type="match status" value="1"/>
</dbReference>
<gene>
    <name evidence="4" type="ORF">C6I21_06620</name>
</gene>
<organism evidence="4 5">
    <name type="scientific">Alkalicoccus urumqiensis</name>
    <name type="common">Bacillus urumqiensis</name>
    <dbReference type="NCBI Taxonomy" id="1548213"/>
    <lineage>
        <taxon>Bacteria</taxon>
        <taxon>Bacillati</taxon>
        <taxon>Bacillota</taxon>
        <taxon>Bacilli</taxon>
        <taxon>Bacillales</taxon>
        <taxon>Bacillaceae</taxon>
        <taxon>Alkalicoccus</taxon>
    </lineage>
</organism>
<feature type="active site" description="Proton donor/acceptor" evidence="2">
    <location>
        <position position="169"/>
    </location>
</feature>
<dbReference type="Proteomes" id="UP000243650">
    <property type="component" value="Unassembled WGS sequence"/>
</dbReference>
<comment type="caution">
    <text evidence="4">The sequence shown here is derived from an EMBL/GenBank/DDBJ whole genome shotgun (WGS) entry which is preliminary data.</text>
</comment>
<evidence type="ECO:0000313" key="5">
    <source>
        <dbReference type="Proteomes" id="UP000243650"/>
    </source>
</evidence>
<dbReference type="InterPro" id="IPR042001">
    <property type="entry name" value="Sortase_F"/>
</dbReference>
<feature type="compositionally biased region" description="Polar residues" evidence="3">
    <location>
        <begin position="37"/>
        <end position="56"/>
    </location>
</feature>
<feature type="compositionally biased region" description="Low complexity" evidence="3">
    <location>
        <begin position="75"/>
        <end position="96"/>
    </location>
</feature>
<keyword evidence="5" id="KW-1185">Reference proteome</keyword>
<evidence type="ECO:0000313" key="4">
    <source>
        <dbReference type="EMBL" id="PRO65972.1"/>
    </source>
</evidence>